<accession>A0ABX3TVH4</accession>
<feature type="non-terminal residue" evidence="1">
    <location>
        <position position="192"/>
    </location>
</feature>
<evidence type="ECO:0000313" key="1">
    <source>
        <dbReference type="EMBL" id="ORJ19236.1"/>
    </source>
</evidence>
<name>A0ABX3TVH4_9GAMM</name>
<comment type="caution">
    <text evidence="1">The sequence shown here is derived from an EMBL/GenBank/DDBJ whole genome shotgun (WGS) entry which is preliminary data.</text>
</comment>
<evidence type="ECO:0000313" key="2">
    <source>
        <dbReference type="Proteomes" id="UP000192722"/>
    </source>
</evidence>
<protein>
    <submittedName>
        <fullName evidence="1">Uncharacterized protein</fullName>
    </submittedName>
</protein>
<sequence length="192" mass="22590">MLDTEILDKISIPRLTKYKDAFGFPEYEHAYAVYTWNKILAGAFTPLVQSIEVSLRNSINQGVMTLPEYGWLWFTNVYRSKDLPRDFVKLHHHIVNRHTQLDLDAYKENKHPDYKKILDIIYEKKIRKGTPQIKRAYNQHIVGNLMLGSWVVLLNSDYVDNTNNKKLWPNLTSIVFPNAIGMQKDNLFKMYN</sequence>
<gene>
    <name evidence="1" type="ORF">BS639_21235</name>
</gene>
<keyword evidence="2" id="KW-1185">Reference proteome</keyword>
<dbReference type="EMBL" id="MRWD01000067">
    <property type="protein sequence ID" value="ORJ19236.1"/>
    <property type="molecule type" value="Genomic_DNA"/>
</dbReference>
<dbReference type="Proteomes" id="UP000192722">
    <property type="component" value="Unassembled WGS sequence"/>
</dbReference>
<reference evidence="1 2" key="1">
    <citation type="journal article" date="2017" name="Int. J. Syst. Evol. Microbiol.">
        <title>Rouxiella badensis sp. nov. and Rouxiella silvae sp. nov. isolated from peat bog soil in Germany and emendation of the genus description.</title>
        <authorList>
            <person name="Le Fleche-Mateos A."/>
            <person name="Kugler J.H."/>
            <person name="Hansen S.H."/>
            <person name="Syldatk C."/>
            <person name="Hausmann R."/>
            <person name="Lomprez F."/>
            <person name="Vandenbogaert M."/>
            <person name="Manuguerra J.C."/>
            <person name="Grimont P.A."/>
        </authorList>
    </citation>
    <scope>NUCLEOTIDE SEQUENCE [LARGE SCALE GENOMIC DNA]</scope>
    <source>
        <strain evidence="1 2">213</strain>
    </source>
</reference>
<organism evidence="1 2">
    <name type="scientific">Rouxiella silvae</name>
    <dbReference type="NCBI Taxonomy" id="1646373"/>
    <lineage>
        <taxon>Bacteria</taxon>
        <taxon>Pseudomonadati</taxon>
        <taxon>Pseudomonadota</taxon>
        <taxon>Gammaproteobacteria</taxon>
        <taxon>Enterobacterales</taxon>
        <taxon>Yersiniaceae</taxon>
        <taxon>Rouxiella</taxon>
    </lineage>
</organism>
<proteinExistence type="predicted"/>